<keyword evidence="3 10" id="KW-0808">Transferase</keyword>
<dbReference type="GO" id="GO:0005783">
    <property type="term" value="C:endoplasmic reticulum"/>
    <property type="evidence" value="ECO:0007669"/>
    <property type="project" value="UniProtKB-SubCell"/>
</dbReference>
<organism evidence="10 11">
    <name type="scientific">Cystoisospora suis</name>
    <dbReference type="NCBI Taxonomy" id="483139"/>
    <lineage>
        <taxon>Eukaryota</taxon>
        <taxon>Sar</taxon>
        <taxon>Alveolata</taxon>
        <taxon>Apicomplexa</taxon>
        <taxon>Conoidasida</taxon>
        <taxon>Coccidia</taxon>
        <taxon>Eucoccidiorida</taxon>
        <taxon>Eimeriorina</taxon>
        <taxon>Sarcocystidae</taxon>
        <taxon>Cystoisospora</taxon>
    </lineage>
</organism>
<dbReference type="Gene3D" id="3.40.50.11340">
    <property type="match status" value="1"/>
</dbReference>
<dbReference type="AlphaFoldDB" id="A0A2C6KJ03"/>
<evidence type="ECO:0000256" key="4">
    <source>
        <dbReference type="ARBA" id="ARBA00022824"/>
    </source>
</evidence>
<dbReference type="OrthoDB" id="422368at2759"/>
<keyword evidence="5" id="KW-0294">Fucose metabolism</keyword>
<dbReference type="PANTHER" id="PTHR13398">
    <property type="entry name" value="GDP-FUCOSE PROTEIN O-FUCOSYLTRANSFERASE 2"/>
    <property type="match status" value="1"/>
</dbReference>
<dbReference type="InterPro" id="IPR019378">
    <property type="entry name" value="GDP-Fuc_O-FucTrfase"/>
</dbReference>
<evidence type="ECO:0000256" key="9">
    <source>
        <dbReference type="SAM" id="MobiDB-lite"/>
    </source>
</evidence>
<evidence type="ECO:0000256" key="1">
    <source>
        <dbReference type="ARBA" id="ARBA00004240"/>
    </source>
</evidence>
<accession>A0A2C6KJ03</accession>
<dbReference type="GO" id="GO:0006004">
    <property type="term" value="P:fucose metabolic process"/>
    <property type="evidence" value="ECO:0007669"/>
    <property type="project" value="UniProtKB-KW"/>
</dbReference>
<dbReference type="GeneID" id="94432422"/>
<keyword evidence="4" id="KW-0256">Endoplasmic reticulum</keyword>
<dbReference type="Proteomes" id="UP000221165">
    <property type="component" value="Unassembled WGS sequence"/>
</dbReference>
<protein>
    <recommendedName>
        <fullName evidence="8">GDP-fucose protein O-fucosyltransferase 2</fullName>
    </recommendedName>
</protein>
<evidence type="ECO:0000313" key="10">
    <source>
        <dbReference type="EMBL" id="PHJ17089.1"/>
    </source>
</evidence>
<feature type="region of interest" description="Disordered" evidence="9">
    <location>
        <begin position="408"/>
        <end position="427"/>
    </location>
</feature>
<dbReference type="EMBL" id="MIGC01005283">
    <property type="protein sequence ID" value="PHJ17089.1"/>
    <property type="molecule type" value="Genomic_DNA"/>
</dbReference>
<feature type="compositionally biased region" description="Polar residues" evidence="9">
    <location>
        <begin position="243"/>
        <end position="255"/>
    </location>
</feature>
<dbReference type="GO" id="GO:0046922">
    <property type="term" value="F:peptide-O-fucosyltransferase activity"/>
    <property type="evidence" value="ECO:0007669"/>
    <property type="project" value="InterPro"/>
</dbReference>
<keyword evidence="6" id="KW-0119">Carbohydrate metabolism</keyword>
<evidence type="ECO:0000256" key="5">
    <source>
        <dbReference type="ARBA" id="ARBA00023253"/>
    </source>
</evidence>
<dbReference type="RefSeq" id="XP_067918814.1">
    <property type="nucleotide sequence ID" value="XM_068069211.1"/>
</dbReference>
<dbReference type="PANTHER" id="PTHR13398:SF0">
    <property type="entry name" value="GDP-FUCOSE PROTEIN O-FUCOSYLTRANSFERASE 2"/>
    <property type="match status" value="1"/>
</dbReference>
<evidence type="ECO:0000256" key="6">
    <source>
        <dbReference type="ARBA" id="ARBA00023277"/>
    </source>
</evidence>
<evidence type="ECO:0000256" key="2">
    <source>
        <dbReference type="ARBA" id="ARBA00004922"/>
    </source>
</evidence>
<keyword evidence="11" id="KW-1185">Reference proteome</keyword>
<keyword evidence="10" id="KW-0328">Glycosyltransferase</keyword>
<dbReference type="Gene3D" id="3.40.50.11350">
    <property type="match status" value="1"/>
</dbReference>
<dbReference type="VEuPathDB" id="ToxoDB:CSUI_009092"/>
<dbReference type="InterPro" id="IPR045130">
    <property type="entry name" value="OFUT2-like"/>
</dbReference>
<dbReference type="Pfam" id="PF10250">
    <property type="entry name" value="O-FucT"/>
    <property type="match status" value="1"/>
</dbReference>
<name>A0A2C6KJ03_9APIC</name>
<reference evidence="10 11" key="1">
    <citation type="journal article" date="2017" name="Int. J. Parasitol.">
        <title>The genome of the protozoan parasite Cystoisospora suis and a reverse vaccinology approach to identify vaccine candidates.</title>
        <authorList>
            <person name="Palmieri N."/>
            <person name="Shrestha A."/>
            <person name="Ruttkowski B."/>
            <person name="Beck T."/>
            <person name="Vogl C."/>
            <person name="Tomley F."/>
            <person name="Blake D.P."/>
            <person name="Joachim A."/>
        </authorList>
    </citation>
    <scope>NUCLEOTIDE SEQUENCE [LARGE SCALE GENOMIC DNA]</scope>
    <source>
        <strain evidence="10 11">Wien I</strain>
    </source>
</reference>
<sequence length="824" mass="92603">MSFVIISLPFSMGLSSFPSLSPSPSFLLFTSSLLLFRLSPLLIVSFLSLSPSSLPLSFSDDSAASVSRSPSFPFFSSLHPSSSSSSSFSSLSSLSFLSFLCQSVRPLFPFAWSSHSSPFPGLFSSGGIISAEAHSDYLPQEKNDGVCPSYMAINRYLASFYGVPSFTCSRQGKVEDHSSFGQNDEDILSAQHHASPQSIRFVLYDVKNGEGFHLQKEVIYRTALMIDLLNNRSILERREKNLNENGTSSNRSTLVSTSPPSSSLSFIFPSSSSSSFLRYPSPLWVLVLPPWCRLSHWSFSPEADAIPELKKLPWGAFYDLNVLRERLPVLEFHEFLAFQQFPYPKTARRRGTSGETTYDGTPKQEERAEVDVVFTLSFSSSPAAKSRPFCYCPSTSSSFSGELVSHRFVQESERDSEEKKRQDRLKEEDQEEEEGCCRINDLTPSRCMRILDSCHPLERKRLLSFQGERESNEVAKDWSSLTAWLGGFCSPIKASEFWCAEVYLSDAQRAADFLWRSLKERPPDAVQTLWFKYAESLLVPWPEELLKEGLIDMLYIHPRLRCIGELFIEVFLSPPTETGDTKEERNSSIPRRKLPYISAHLRRTDFVYLNRAVPINHAANKLVDLMKEQNVPRAFICTDGTSEEKEELKREVSRLSSSTLQVVYFSPSFLSDLVSSTSSAAPLCSDGNMTKDDLLGWRPVIDSNKKACTSFGNKNLLRDDIRILLLHPGIAALIETWIASRASYFIGTPNSRFSQAIRWERILSGFSHTTTLETFCLNGAGAAEGTEKQKEAHGNGETKKCFAVKSHDPPEIVSRSEVRKLYWP</sequence>
<gene>
    <name evidence="10" type="ORF">CSUI_009092</name>
</gene>
<proteinExistence type="inferred from homology"/>
<feature type="region of interest" description="Disordered" evidence="9">
    <location>
        <begin position="242"/>
        <end position="262"/>
    </location>
</feature>
<evidence type="ECO:0000313" key="11">
    <source>
        <dbReference type="Proteomes" id="UP000221165"/>
    </source>
</evidence>
<comment type="similarity">
    <text evidence="7">Belongs to the glycosyltransferase 68 family.</text>
</comment>
<comment type="pathway">
    <text evidence="2">Protein modification; protein glycosylation.</text>
</comment>
<evidence type="ECO:0000256" key="3">
    <source>
        <dbReference type="ARBA" id="ARBA00022679"/>
    </source>
</evidence>
<evidence type="ECO:0000256" key="7">
    <source>
        <dbReference type="ARBA" id="ARBA00025803"/>
    </source>
</evidence>
<evidence type="ECO:0000256" key="8">
    <source>
        <dbReference type="ARBA" id="ARBA00026232"/>
    </source>
</evidence>
<comment type="subcellular location">
    <subcellularLocation>
        <location evidence="1">Endoplasmic reticulum</location>
    </subcellularLocation>
</comment>
<comment type="caution">
    <text evidence="10">The sequence shown here is derived from an EMBL/GenBank/DDBJ whole genome shotgun (WGS) entry which is preliminary data.</text>
</comment>